<dbReference type="PANTHER" id="PTHR37445:SF3">
    <property type="entry name" value="ZINC FINGER PHD-TYPE DOMAIN-CONTAINING PROTEIN"/>
    <property type="match status" value="1"/>
</dbReference>
<protein>
    <recommendedName>
        <fullName evidence="4">RRM domain-containing protein</fullName>
    </recommendedName>
</protein>
<organism evidence="2 3">
    <name type="scientific">Riccia sorocarpa</name>
    <dbReference type="NCBI Taxonomy" id="122646"/>
    <lineage>
        <taxon>Eukaryota</taxon>
        <taxon>Viridiplantae</taxon>
        <taxon>Streptophyta</taxon>
        <taxon>Embryophyta</taxon>
        <taxon>Marchantiophyta</taxon>
        <taxon>Marchantiopsida</taxon>
        <taxon>Marchantiidae</taxon>
        <taxon>Marchantiales</taxon>
        <taxon>Ricciaceae</taxon>
        <taxon>Riccia</taxon>
    </lineage>
</organism>
<sequence length="850" mass="95295">MDDSEAETSLANEEERIRLMLEELFGPPAEDITSEDTADEERFRTEEWPSVLSLQPEELYGHLESEGLLRPPLTLAEFIDSDASSSDLDYRIWGSWKTTQVQLVRDTDCAERIKYKTSVSRIGEEFQTATGLSEVFVSRIWDGVKIPPLVGFGTLLEGFDGAYRAGIDIGGVNNTPQEAVVEGQGSVLLASSELLVDMRTELTQAVTVTTELRTDIKKLQTQLADQAADLKLQARAMTEVQSGIGKVGKSVMLVHSDILKLQQHLDDQSGTVDVQSTTLTSAKNDLESIRTLIGGLQVQIGTIQSTEELAAGKVLSDVLPQIEQHQADIETKLHKQVEALSSNLMMQVSEMRHDQTEENKRHEALLKHIKSGTEKASLLSPPDYGQLLVDLETRMRTHVEVSRQTHADFLQEQDREHSAREARCRNIRVVGLNKQEGEDTRECVTQFFRDVLRVADPVIDQVTRIGRSDKGARAVLVRFSSVAEKNRVLGNRSMLKGHRIWLDHDLTPKQMEEKKKELAKIKEASDEGWVAFLRDGQAVIFGGSKLWEHVDILALVETWESLDNMGKVIPGFERVETVGNLRKTLRGRGFGGIGIWARSGLDISTVPEFIDPNKHRIGSSQPAARDEGPHEERSNRSSVAVWNRVSEDNTRNSFADPFLRFICAGGLTILNGSARFPNTGTFTCKTANGASVVDFLMACTEGRERVSDLSCGAFQPESDHTPICFTLNGFLMSTRRKKSSRKIVFDRLLRKDFEQALAVQLQNVQPNPNTVADLLRSTAKLIFSKVQGRNNSWFDNSCVLARTQLLNSNPSESEGRSRAYKQLIRAKKRWFRREQKRILERELELDPQSF</sequence>
<gene>
    <name evidence="2" type="ORF">R1sor_007361</name>
</gene>
<dbReference type="EMBL" id="JBJQOH010000003">
    <property type="protein sequence ID" value="KAL3693710.1"/>
    <property type="molecule type" value="Genomic_DNA"/>
</dbReference>
<dbReference type="Proteomes" id="UP001633002">
    <property type="component" value="Unassembled WGS sequence"/>
</dbReference>
<feature type="region of interest" description="Disordered" evidence="1">
    <location>
        <begin position="612"/>
        <end position="639"/>
    </location>
</feature>
<dbReference type="InterPro" id="IPR036691">
    <property type="entry name" value="Endo/exonu/phosph_ase_sf"/>
</dbReference>
<keyword evidence="3" id="KW-1185">Reference proteome</keyword>
<evidence type="ECO:0000313" key="3">
    <source>
        <dbReference type="Proteomes" id="UP001633002"/>
    </source>
</evidence>
<accession>A0ABD3HUF3</accession>
<dbReference type="PANTHER" id="PTHR37445">
    <property type="entry name" value="PROTEIN CBG24663"/>
    <property type="match status" value="1"/>
</dbReference>
<proteinExistence type="predicted"/>
<evidence type="ECO:0008006" key="4">
    <source>
        <dbReference type="Google" id="ProtNLM"/>
    </source>
</evidence>
<feature type="compositionally biased region" description="Basic and acidic residues" evidence="1">
    <location>
        <begin position="624"/>
        <end position="635"/>
    </location>
</feature>
<dbReference type="AlphaFoldDB" id="A0ABD3HUF3"/>
<dbReference type="SUPFAM" id="SSF56219">
    <property type="entry name" value="DNase I-like"/>
    <property type="match status" value="1"/>
</dbReference>
<name>A0ABD3HUF3_9MARC</name>
<comment type="caution">
    <text evidence="2">The sequence shown here is derived from an EMBL/GenBank/DDBJ whole genome shotgun (WGS) entry which is preliminary data.</text>
</comment>
<evidence type="ECO:0000313" key="2">
    <source>
        <dbReference type="EMBL" id="KAL3693710.1"/>
    </source>
</evidence>
<reference evidence="2 3" key="1">
    <citation type="submission" date="2024-09" db="EMBL/GenBank/DDBJ databases">
        <title>Chromosome-scale assembly of Riccia sorocarpa.</title>
        <authorList>
            <person name="Paukszto L."/>
        </authorList>
    </citation>
    <scope>NUCLEOTIDE SEQUENCE [LARGE SCALE GENOMIC DNA]</scope>
    <source>
        <strain evidence="2">LP-2024</strain>
        <tissue evidence="2">Aerial parts of the thallus</tissue>
    </source>
</reference>
<dbReference type="Gene3D" id="3.60.10.10">
    <property type="entry name" value="Endonuclease/exonuclease/phosphatase"/>
    <property type="match status" value="1"/>
</dbReference>
<dbReference type="Gene3D" id="3.30.70.1820">
    <property type="entry name" value="L1 transposable element, RRM domain"/>
    <property type="match status" value="1"/>
</dbReference>
<evidence type="ECO:0000256" key="1">
    <source>
        <dbReference type="SAM" id="MobiDB-lite"/>
    </source>
</evidence>